<proteinExistence type="predicted"/>
<accession>A0A3N2DKG7</accession>
<sequence>MKKMLRKLSVSSLFVVSLFAANSVVANPSFHNALQNSPNMANYLYSNQIQQESKVSDGVFYSRQHPGAKAENGFAEVLQETLKKYDDRFSQGVSAYWTFQIRLARKNSGSKWHSYAKSLPTGVQTIKRRIPVKWMGERVTSWSDVREMKVIVY</sequence>
<keyword evidence="3" id="KW-1185">Reference proteome</keyword>
<reference evidence="2 3" key="1">
    <citation type="submission" date="2018-11" db="EMBL/GenBank/DDBJ databases">
        <title>Genomic Encyclopedia of Type Strains, Phase IV (KMG-IV): sequencing the most valuable type-strain genomes for metagenomic binning, comparative biology and taxonomic classification.</title>
        <authorList>
            <person name="Goeker M."/>
        </authorList>
    </citation>
    <scope>NUCLEOTIDE SEQUENCE [LARGE SCALE GENOMIC DNA]</scope>
    <source>
        <strain evidence="2 3">DSM 100316</strain>
    </source>
</reference>
<protein>
    <submittedName>
        <fullName evidence="2">Uncharacterized protein</fullName>
    </submittedName>
</protein>
<dbReference type="RefSeq" id="WP_123713238.1">
    <property type="nucleotide sequence ID" value="NZ_RKHR01000005.1"/>
</dbReference>
<feature type="signal peptide" evidence="1">
    <location>
        <begin position="1"/>
        <end position="26"/>
    </location>
</feature>
<feature type="chain" id="PRO_5018059001" evidence="1">
    <location>
        <begin position="27"/>
        <end position="153"/>
    </location>
</feature>
<dbReference type="AlphaFoldDB" id="A0A3N2DKG7"/>
<keyword evidence="1" id="KW-0732">Signal</keyword>
<evidence type="ECO:0000313" key="3">
    <source>
        <dbReference type="Proteomes" id="UP000275394"/>
    </source>
</evidence>
<dbReference type="EMBL" id="RKHR01000005">
    <property type="protein sequence ID" value="ROS00268.1"/>
    <property type="molecule type" value="Genomic_DNA"/>
</dbReference>
<organism evidence="2 3">
    <name type="scientific">Sinobacterium caligoides</name>
    <dbReference type="NCBI Taxonomy" id="933926"/>
    <lineage>
        <taxon>Bacteria</taxon>
        <taxon>Pseudomonadati</taxon>
        <taxon>Pseudomonadota</taxon>
        <taxon>Gammaproteobacteria</taxon>
        <taxon>Cellvibrionales</taxon>
        <taxon>Spongiibacteraceae</taxon>
        <taxon>Sinobacterium</taxon>
    </lineage>
</organism>
<name>A0A3N2DKG7_9GAMM</name>
<evidence type="ECO:0000313" key="2">
    <source>
        <dbReference type="EMBL" id="ROS00268.1"/>
    </source>
</evidence>
<gene>
    <name evidence="2" type="ORF">EDC56_2906</name>
</gene>
<comment type="caution">
    <text evidence="2">The sequence shown here is derived from an EMBL/GenBank/DDBJ whole genome shotgun (WGS) entry which is preliminary data.</text>
</comment>
<dbReference type="OrthoDB" id="7060662at2"/>
<dbReference type="Proteomes" id="UP000275394">
    <property type="component" value="Unassembled WGS sequence"/>
</dbReference>
<evidence type="ECO:0000256" key="1">
    <source>
        <dbReference type="SAM" id="SignalP"/>
    </source>
</evidence>